<dbReference type="AlphaFoldDB" id="A0A850CBK9"/>
<gene>
    <name evidence="1" type="ORF">HOQ43_10960</name>
</gene>
<feature type="non-terminal residue" evidence="1">
    <location>
        <position position="1"/>
    </location>
</feature>
<dbReference type="Proteomes" id="UP000574690">
    <property type="component" value="Unassembled WGS sequence"/>
</dbReference>
<name>A0A850CBK9_9ACTN</name>
<proteinExistence type="predicted"/>
<organism evidence="1 2">
    <name type="scientific">Glycomyces artemisiae</name>
    <dbReference type="NCBI Taxonomy" id="1076443"/>
    <lineage>
        <taxon>Bacteria</taxon>
        <taxon>Bacillati</taxon>
        <taxon>Actinomycetota</taxon>
        <taxon>Actinomycetes</taxon>
        <taxon>Glycomycetales</taxon>
        <taxon>Glycomycetaceae</taxon>
        <taxon>Glycomyces</taxon>
    </lineage>
</organism>
<comment type="caution">
    <text evidence="1">The sequence shown here is derived from an EMBL/GenBank/DDBJ whole genome shotgun (WGS) entry which is preliminary data.</text>
</comment>
<sequence>YAEGDIRDLLHDKEHLGEWLANAPLAPREEEGA</sequence>
<protein>
    <submittedName>
        <fullName evidence="1">NADH-quinone oxidoreductase subunit I</fullName>
    </submittedName>
</protein>
<reference evidence="1 2" key="1">
    <citation type="submission" date="2020-05" db="EMBL/GenBank/DDBJ databases">
        <title>DNA-SIP metagenomic assembled genomes.</title>
        <authorList>
            <person name="Yu J."/>
        </authorList>
    </citation>
    <scope>NUCLEOTIDE SEQUENCE [LARGE SCALE GENOMIC DNA]</scope>
    <source>
        <strain evidence="1">Bin5.27</strain>
    </source>
</reference>
<dbReference type="EMBL" id="JABFXE010000452">
    <property type="protein sequence ID" value="NUQ88970.1"/>
    <property type="molecule type" value="Genomic_DNA"/>
</dbReference>
<accession>A0A850CBK9</accession>
<evidence type="ECO:0000313" key="1">
    <source>
        <dbReference type="EMBL" id="NUQ88970.1"/>
    </source>
</evidence>
<evidence type="ECO:0000313" key="2">
    <source>
        <dbReference type="Proteomes" id="UP000574690"/>
    </source>
</evidence>